<dbReference type="EMBL" id="JARJCM010000092">
    <property type="protein sequence ID" value="KAJ7030292.1"/>
    <property type="molecule type" value="Genomic_DNA"/>
</dbReference>
<evidence type="ECO:0000313" key="2">
    <source>
        <dbReference type="Proteomes" id="UP001218188"/>
    </source>
</evidence>
<comment type="caution">
    <text evidence="1">The sequence shown here is derived from an EMBL/GenBank/DDBJ whole genome shotgun (WGS) entry which is preliminary data.</text>
</comment>
<reference evidence="1" key="1">
    <citation type="submission" date="2023-03" db="EMBL/GenBank/DDBJ databases">
        <title>Massive genome expansion in bonnet fungi (Mycena s.s.) driven by repeated elements and novel gene families across ecological guilds.</title>
        <authorList>
            <consortium name="Lawrence Berkeley National Laboratory"/>
            <person name="Harder C.B."/>
            <person name="Miyauchi S."/>
            <person name="Viragh M."/>
            <person name="Kuo A."/>
            <person name="Thoen E."/>
            <person name="Andreopoulos B."/>
            <person name="Lu D."/>
            <person name="Skrede I."/>
            <person name="Drula E."/>
            <person name="Henrissat B."/>
            <person name="Morin E."/>
            <person name="Kohler A."/>
            <person name="Barry K."/>
            <person name="LaButti K."/>
            <person name="Morin E."/>
            <person name="Salamov A."/>
            <person name="Lipzen A."/>
            <person name="Mereny Z."/>
            <person name="Hegedus B."/>
            <person name="Baldrian P."/>
            <person name="Stursova M."/>
            <person name="Weitz H."/>
            <person name="Taylor A."/>
            <person name="Grigoriev I.V."/>
            <person name="Nagy L.G."/>
            <person name="Martin F."/>
            <person name="Kauserud H."/>
        </authorList>
    </citation>
    <scope>NUCLEOTIDE SEQUENCE</scope>
    <source>
        <strain evidence="1">CBHHK200</strain>
    </source>
</reference>
<dbReference type="Proteomes" id="UP001218188">
    <property type="component" value="Unassembled WGS sequence"/>
</dbReference>
<name>A0AAD6WYT8_9AGAR</name>
<feature type="non-terminal residue" evidence="1">
    <location>
        <position position="169"/>
    </location>
</feature>
<accession>A0AAD6WYT8</accession>
<gene>
    <name evidence="1" type="ORF">C8F04DRAFT_961874</name>
</gene>
<organism evidence="1 2">
    <name type="scientific">Mycena alexandri</name>
    <dbReference type="NCBI Taxonomy" id="1745969"/>
    <lineage>
        <taxon>Eukaryota</taxon>
        <taxon>Fungi</taxon>
        <taxon>Dikarya</taxon>
        <taxon>Basidiomycota</taxon>
        <taxon>Agaricomycotina</taxon>
        <taxon>Agaricomycetes</taxon>
        <taxon>Agaricomycetidae</taxon>
        <taxon>Agaricales</taxon>
        <taxon>Marasmiineae</taxon>
        <taxon>Mycenaceae</taxon>
        <taxon>Mycena</taxon>
    </lineage>
</organism>
<keyword evidence="2" id="KW-1185">Reference proteome</keyword>
<dbReference type="AlphaFoldDB" id="A0AAD6WYT8"/>
<protein>
    <submittedName>
        <fullName evidence="1">Uncharacterized protein</fullName>
    </submittedName>
</protein>
<evidence type="ECO:0000313" key="1">
    <source>
        <dbReference type="EMBL" id="KAJ7030292.1"/>
    </source>
</evidence>
<sequence>PKWMLEGFEILSACKGGPDWEAAVEKWAELERAYGFQNSTTPLPTAGRPKAIHEWVKGGRSTTRKPTKFELSDHITTWNSWWEGMAPSWRVRDATGRLLAEKEGPWGVLVKPGGNGMLTALLCLVWWLDREGKVMEEWVTALKDVRWVLEGLVREANSKYVYADSHVKR</sequence>
<proteinExistence type="predicted"/>